<evidence type="ECO:0000313" key="2">
    <source>
        <dbReference type="Proteomes" id="UP000793456"/>
    </source>
</evidence>
<evidence type="ECO:0000313" key="1">
    <source>
        <dbReference type="EMBL" id="TMS12072.1"/>
    </source>
</evidence>
<accession>A0ACD3QY54</accession>
<sequence length="972" mass="105804">MLELPARHAFLVFGGSTGFCIMVFVTLVIATDTLHNATRSQDTAWTAPTKPQAPTCDTCLPGYYGNATRGSPADCQPCTCPLNLPSNNFSPTCHLGEEGELLCDQCQPGYTGPRCDRCSNGYYGQPAVPGGSCQPCDCHSNLDLSVPGSCDPITGQCLRCRQGYGGGACDSCAEGYYGDAITAKNCQPCQCHTNGSVSEVCNKDTGECQCRENVVGRQCDECMPQTHGIATVGGCVPCHCNSFGSKSFDCDENGQCRCQPGVTGPKCDRCSRGFFNFQEGGCTPCQCSHVGNNCDANTGQCICPPNTIGERCDRCAPNHWGHDIVTGCKECGCSVIGSVTQQCNVNTGCCFCRDSFRGEKCNECQIGYRDFPQCTQCECSISGSDSQTCDLERQVCACADRTGKCSCKINVEGDNCDRCKPETFGLSVRNPLGCSRCYCYGLTQYCTEAQGLIRMWLTLKPEQTVLPLVDKSNTMETRRGVSFQHPEILAHSELITSTLSEPYYWKLPEQFSGSMITAYGGQLKYAVYYEARDETGPSSYEPQVIIKGGPNRNVLITRHIPGLQIGQLTRHEIDMTEVHISEISLTVAEEGRPTKDSENAHQIEKCDCPLGYSGLSCEECAAGFYRLRPGSLASAPASRVPTAAGMGSCVQCQCSGHSSTCDPETSICQNCQDNTEGDRCERCAPGFYGVVRGFHDDCKPCACPLTNPENNFSPTCVAEGINDYRCTACPEGYEGKYCDRCSTGYRGNPRMPGGRCEECKCSPWGALPGPCDPVTGQCRCRVGASGTSCDQCMERHVCGPAGIISCDDECSGLLISDMDRLYRIITDVTLTTPLPPPYKMLYRFENMTEELKHMLSPQRAPERLLQLADSNLGSLVVEMDQLHSRATKVSADGEQVEDDADRIHKRTQDLEQFIRDTLLGAKDLQLKAAELNQTLSRRRWNSRQKPEGDEGGDPGHASRDEKTTAGREEEHR</sequence>
<proteinExistence type="predicted"/>
<comment type="caution">
    <text evidence="1">The sequence shown here is derived from an EMBL/GenBank/DDBJ whole genome shotgun (WGS) entry which is preliminary data.</text>
</comment>
<gene>
    <name evidence="1" type="ORF">E3U43_017030</name>
</gene>
<protein>
    <submittedName>
        <fullName evidence="1">Uncharacterized protein</fullName>
    </submittedName>
</protein>
<name>A0ACD3QY54_LARCR</name>
<dbReference type="Proteomes" id="UP000793456">
    <property type="component" value="Chromosome XII"/>
</dbReference>
<keyword evidence="2" id="KW-1185">Reference proteome</keyword>
<dbReference type="EMBL" id="CM011685">
    <property type="protein sequence ID" value="TMS12072.1"/>
    <property type="molecule type" value="Genomic_DNA"/>
</dbReference>
<reference evidence="1" key="1">
    <citation type="submission" date="2018-11" db="EMBL/GenBank/DDBJ databases">
        <title>The sequence and de novo assembly of Larimichthys crocea genome using PacBio and Hi-C technologies.</title>
        <authorList>
            <person name="Xu P."/>
            <person name="Chen B."/>
            <person name="Zhou Z."/>
            <person name="Ke Q."/>
            <person name="Wu Y."/>
            <person name="Bai H."/>
            <person name="Pu F."/>
        </authorList>
    </citation>
    <scope>NUCLEOTIDE SEQUENCE</scope>
    <source>
        <tissue evidence="1">Muscle</tissue>
    </source>
</reference>
<organism evidence="1 2">
    <name type="scientific">Larimichthys crocea</name>
    <name type="common">Large yellow croaker</name>
    <name type="synonym">Pseudosciaena crocea</name>
    <dbReference type="NCBI Taxonomy" id="215358"/>
    <lineage>
        <taxon>Eukaryota</taxon>
        <taxon>Metazoa</taxon>
        <taxon>Chordata</taxon>
        <taxon>Craniata</taxon>
        <taxon>Vertebrata</taxon>
        <taxon>Euteleostomi</taxon>
        <taxon>Actinopterygii</taxon>
        <taxon>Neopterygii</taxon>
        <taxon>Teleostei</taxon>
        <taxon>Neoteleostei</taxon>
        <taxon>Acanthomorphata</taxon>
        <taxon>Eupercaria</taxon>
        <taxon>Sciaenidae</taxon>
        <taxon>Larimichthys</taxon>
    </lineage>
</organism>